<reference evidence="2 3" key="1">
    <citation type="submission" date="2024-10" db="EMBL/GenBank/DDBJ databases">
        <title>Updated reference genomes for cyclostephanoid diatoms.</title>
        <authorList>
            <person name="Roberts W.R."/>
            <person name="Alverson A.J."/>
        </authorList>
    </citation>
    <scope>NUCLEOTIDE SEQUENCE [LARGE SCALE GENOMIC DNA]</scope>
    <source>
        <strain evidence="2 3">AJA232-27</strain>
    </source>
</reference>
<protein>
    <submittedName>
        <fullName evidence="2">Uncharacterized protein</fullName>
    </submittedName>
</protein>
<name>A0ABD3M6H1_9STRA</name>
<accession>A0ABD3M6H1</accession>
<proteinExistence type="predicted"/>
<feature type="compositionally biased region" description="Polar residues" evidence="1">
    <location>
        <begin position="90"/>
        <end position="109"/>
    </location>
</feature>
<evidence type="ECO:0000313" key="3">
    <source>
        <dbReference type="Proteomes" id="UP001530293"/>
    </source>
</evidence>
<dbReference type="AlphaFoldDB" id="A0ABD3M6H1"/>
<feature type="region of interest" description="Disordered" evidence="1">
    <location>
        <begin position="70"/>
        <end position="109"/>
    </location>
</feature>
<keyword evidence="3" id="KW-1185">Reference proteome</keyword>
<comment type="caution">
    <text evidence="2">The sequence shown here is derived from an EMBL/GenBank/DDBJ whole genome shotgun (WGS) entry which is preliminary data.</text>
</comment>
<sequence length="109" mass="12263">MGCCCSKRRDDSAFVGEGHRLGTADEHHSKIIARNAADTTRFTDETPKPYTDAHLTEEERAMIREERLAAAEGRLTKQERKAMKKKKTTNTDSPLRGPNSQNSMRWTAG</sequence>
<dbReference type="EMBL" id="JALLBG020000257">
    <property type="protein sequence ID" value="KAL3757626.1"/>
    <property type="molecule type" value="Genomic_DNA"/>
</dbReference>
<evidence type="ECO:0000256" key="1">
    <source>
        <dbReference type="SAM" id="MobiDB-lite"/>
    </source>
</evidence>
<gene>
    <name evidence="2" type="ORF">ACHAWU_004728</name>
</gene>
<evidence type="ECO:0000313" key="2">
    <source>
        <dbReference type="EMBL" id="KAL3757626.1"/>
    </source>
</evidence>
<dbReference type="Proteomes" id="UP001530293">
    <property type="component" value="Unassembled WGS sequence"/>
</dbReference>
<organism evidence="2 3">
    <name type="scientific">Discostella pseudostelligera</name>
    <dbReference type="NCBI Taxonomy" id="259834"/>
    <lineage>
        <taxon>Eukaryota</taxon>
        <taxon>Sar</taxon>
        <taxon>Stramenopiles</taxon>
        <taxon>Ochrophyta</taxon>
        <taxon>Bacillariophyta</taxon>
        <taxon>Coscinodiscophyceae</taxon>
        <taxon>Thalassiosirophycidae</taxon>
        <taxon>Stephanodiscales</taxon>
        <taxon>Stephanodiscaceae</taxon>
        <taxon>Discostella</taxon>
    </lineage>
</organism>
<feature type="compositionally biased region" description="Basic and acidic residues" evidence="1">
    <location>
        <begin position="70"/>
        <end position="81"/>
    </location>
</feature>
<feature type="region of interest" description="Disordered" evidence="1">
    <location>
        <begin position="35"/>
        <end position="56"/>
    </location>
</feature>